<dbReference type="OrthoDB" id="7506756at2"/>
<evidence type="ECO:0000313" key="1">
    <source>
        <dbReference type="EMBL" id="PVX29793.1"/>
    </source>
</evidence>
<comment type="caution">
    <text evidence="1">The sequence shown here is derived from an EMBL/GenBank/DDBJ whole genome shotgun (WGS) entry which is preliminary data.</text>
</comment>
<accession>A0A2U0SEK2</accession>
<evidence type="ECO:0000313" key="2">
    <source>
        <dbReference type="Proteomes" id="UP000245890"/>
    </source>
</evidence>
<protein>
    <submittedName>
        <fullName evidence="1">Uncharacterized protein</fullName>
    </submittedName>
</protein>
<proteinExistence type="predicted"/>
<sequence>MILGMLLGTPTTATPTVSEIAHSIRIDHDAGPVHADYRMRIDVRHDQVGTAGPGGRPSTLRCRWQADLLLDRSARHSAGTVLQRSLRRDAVASGSRPGWCTANRDTIARDVARATTDVQGEIRALAQQDADGLRAELDRLGNDRNG</sequence>
<name>A0A2U0SEK2_9SPHN</name>
<dbReference type="AlphaFoldDB" id="A0A2U0SEK2"/>
<keyword evidence="2" id="KW-1185">Reference proteome</keyword>
<dbReference type="Proteomes" id="UP000245890">
    <property type="component" value="Unassembled WGS sequence"/>
</dbReference>
<dbReference type="EMBL" id="QENQ01000001">
    <property type="protein sequence ID" value="PVX29793.1"/>
    <property type="molecule type" value="Genomic_DNA"/>
</dbReference>
<gene>
    <name evidence="1" type="ORF">DD559_11020</name>
</gene>
<organism evidence="1 2">
    <name type="scientific">Sphingomonas pokkalii</name>
    <dbReference type="NCBI Taxonomy" id="2175090"/>
    <lineage>
        <taxon>Bacteria</taxon>
        <taxon>Pseudomonadati</taxon>
        <taxon>Pseudomonadota</taxon>
        <taxon>Alphaproteobacteria</taxon>
        <taxon>Sphingomonadales</taxon>
        <taxon>Sphingomonadaceae</taxon>
        <taxon>Sphingomonas</taxon>
    </lineage>
</organism>
<reference evidence="1 2" key="1">
    <citation type="submission" date="2018-05" db="EMBL/GenBank/DDBJ databases">
        <title>Description of Sphingomonas pokkalii sp nov, isolated from the rhizosphere of saline tolerant pokkali rice and its draft genome analysis.</title>
        <authorList>
            <person name="Menon R."/>
            <person name="Kumari S."/>
            <person name="Rameshkumar N."/>
        </authorList>
    </citation>
    <scope>NUCLEOTIDE SEQUENCE [LARGE SCALE GENOMIC DNA]</scope>
    <source>
        <strain evidence="1 2">L3B27</strain>
    </source>
</reference>